<keyword evidence="4 7" id="KW-0812">Transmembrane</keyword>
<evidence type="ECO:0000259" key="8">
    <source>
        <dbReference type="Pfam" id="PF04239"/>
    </source>
</evidence>
<dbReference type="EMBL" id="CP090978">
    <property type="protein sequence ID" value="UJF33502.1"/>
    <property type="molecule type" value="Genomic_DNA"/>
</dbReference>
<keyword evidence="6 7" id="KW-0472">Membrane</keyword>
<reference evidence="9 10" key="1">
    <citation type="journal article" date="2024" name="Int. J. Syst. Evol. Microbiol.">
        <title>Paenibacillus hexagrammi sp. nov., a novel bacterium isolated from the gut content of Hexagrammos agrammus.</title>
        <authorList>
            <person name="Jung H.K."/>
            <person name="Kim D.G."/>
            <person name="Zin H."/>
            <person name="Park J."/>
            <person name="Jung H."/>
            <person name="Kim Y.O."/>
            <person name="Kong H.J."/>
            <person name="Kim J.W."/>
            <person name="Kim Y.S."/>
        </authorList>
    </citation>
    <scope>NUCLEOTIDE SEQUENCE [LARGE SCALE GENOMIC DNA]</scope>
    <source>
        <strain evidence="9 10">YPD9-1</strain>
    </source>
</reference>
<evidence type="ECO:0000256" key="5">
    <source>
        <dbReference type="ARBA" id="ARBA00022989"/>
    </source>
</evidence>
<keyword evidence="3" id="KW-1003">Cell membrane</keyword>
<dbReference type="InterPro" id="IPR007353">
    <property type="entry name" value="DUF421"/>
</dbReference>
<comment type="similarity">
    <text evidence="2">Belongs to the UPF0702 family.</text>
</comment>
<organism evidence="9 10">
    <name type="scientific">Paenibacillus hexagrammi</name>
    <dbReference type="NCBI Taxonomy" id="2908839"/>
    <lineage>
        <taxon>Bacteria</taxon>
        <taxon>Bacillati</taxon>
        <taxon>Bacillota</taxon>
        <taxon>Bacilli</taxon>
        <taxon>Bacillales</taxon>
        <taxon>Paenibacillaceae</taxon>
        <taxon>Paenibacillus</taxon>
    </lineage>
</organism>
<dbReference type="Gene3D" id="3.30.240.20">
    <property type="entry name" value="bsu07140 like domains"/>
    <property type="match status" value="2"/>
</dbReference>
<evidence type="ECO:0000256" key="4">
    <source>
        <dbReference type="ARBA" id="ARBA00022692"/>
    </source>
</evidence>
<feature type="domain" description="YetF C-terminal" evidence="8">
    <location>
        <begin position="71"/>
        <end position="202"/>
    </location>
</feature>
<comment type="subcellular location">
    <subcellularLocation>
        <location evidence="1">Cell membrane</location>
        <topology evidence="1">Multi-pass membrane protein</topology>
    </subcellularLocation>
</comment>
<sequence length="218" mass="24668">MVSYLFLLIAAKSMGQRTISQLRFLDFIIALILGNIIAQPLSDERLGLIGSMICTIILVILYIFTSWLSLKWHLLQRYFDPPPVLLIEHGQIRLKNLGKARISIEHLFSELRKQQVDDISKVALALWEPGGTISMFIEPSHQPLTPMDMSLSPQPFSLTWPLIMDGHINTHILQHIGKDTIWLQSKLAESGTDIKEIALATVDQQDKLSIHKYAECSS</sequence>
<feature type="transmembrane region" description="Helical" evidence="7">
    <location>
        <begin position="24"/>
        <end position="42"/>
    </location>
</feature>
<evidence type="ECO:0000313" key="10">
    <source>
        <dbReference type="Proteomes" id="UP001649230"/>
    </source>
</evidence>
<protein>
    <submittedName>
        <fullName evidence="9">DUF421 domain-containing protein</fullName>
    </submittedName>
</protein>
<keyword evidence="10" id="KW-1185">Reference proteome</keyword>
<evidence type="ECO:0000256" key="6">
    <source>
        <dbReference type="ARBA" id="ARBA00023136"/>
    </source>
</evidence>
<proteinExistence type="inferred from homology"/>
<dbReference type="PANTHER" id="PTHR34582:SF5">
    <property type="entry name" value="UPF0702 TRANSMEMBRANE PROTEIN YETF"/>
    <property type="match status" value="1"/>
</dbReference>
<evidence type="ECO:0000256" key="1">
    <source>
        <dbReference type="ARBA" id="ARBA00004651"/>
    </source>
</evidence>
<dbReference type="Proteomes" id="UP001649230">
    <property type="component" value="Chromosome"/>
</dbReference>
<name>A0ABY3SHJ2_9BACL</name>
<evidence type="ECO:0000256" key="2">
    <source>
        <dbReference type="ARBA" id="ARBA00006448"/>
    </source>
</evidence>
<evidence type="ECO:0000256" key="3">
    <source>
        <dbReference type="ARBA" id="ARBA00022475"/>
    </source>
</evidence>
<dbReference type="Pfam" id="PF04239">
    <property type="entry name" value="DUF421"/>
    <property type="match status" value="1"/>
</dbReference>
<dbReference type="InterPro" id="IPR023090">
    <property type="entry name" value="UPF0702_alpha/beta_dom_sf"/>
</dbReference>
<accession>A0ABY3SHJ2</accession>
<dbReference type="PANTHER" id="PTHR34582">
    <property type="entry name" value="UPF0702 TRANSMEMBRANE PROTEIN YCAP"/>
    <property type="match status" value="1"/>
</dbReference>
<gene>
    <name evidence="9" type="ORF">L0M14_29055</name>
</gene>
<keyword evidence="5 7" id="KW-1133">Transmembrane helix</keyword>
<feature type="transmembrane region" description="Helical" evidence="7">
    <location>
        <begin position="48"/>
        <end position="70"/>
    </location>
</feature>
<evidence type="ECO:0000256" key="7">
    <source>
        <dbReference type="SAM" id="Phobius"/>
    </source>
</evidence>
<dbReference type="RefSeq" id="WP_235119872.1">
    <property type="nucleotide sequence ID" value="NZ_CP090978.1"/>
</dbReference>
<evidence type="ECO:0000313" key="9">
    <source>
        <dbReference type="EMBL" id="UJF33502.1"/>
    </source>
</evidence>